<dbReference type="EMBL" id="JBBMRA010000009">
    <property type="protein sequence ID" value="MEM5536845.1"/>
    <property type="molecule type" value="Genomic_DNA"/>
</dbReference>
<evidence type="ECO:0000313" key="2">
    <source>
        <dbReference type="EMBL" id="MEM5536845.1"/>
    </source>
</evidence>
<name>A0ABU9TT30_9GAMM</name>
<comment type="caution">
    <text evidence="2">The sequence shown here is derived from an EMBL/GenBank/DDBJ whole genome shotgun (WGS) entry which is preliminary data.</text>
</comment>
<keyword evidence="1" id="KW-0472">Membrane</keyword>
<gene>
    <name evidence="2" type="ORF">WNY58_10625</name>
</gene>
<sequence length="44" mass="4980">MLSSQEMFVDKGWDTSYIAYTGALITIVVLAGIYRYLRDDNSSD</sequence>
<proteinExistence type="predicted"/>
<accession>A0ABU9TT30</accession>
<organism evidence="2 3">
    <name type="scientific">Neptuniibacter pectenicola</name>
    <dbReference type="NCBI Taxonomy" id="1806669"/>
    <lineage>
        <taxon>Bacteria</taxon>
        <taxon>Pseudomonadati</taxon>
        <taxon>Pseudomonadota</taxon>
        <taxon>Gammaproteobacteria</taxon>
        <taxon>Oceanospirillales</taxon>
        <taxon>Oceanospirillaceae</taxon>
        <taxon>Neptuniibacter</taxon>
    </lineage>
</organism>
<dbReference type="Proteomes" id="UP001449225">
    <property type="component" value="Unassembled WGS sequence"/>
</dbReference>
<protein>
    <submittedName>
        <fullName evidence="2">Uncharacterized protein</fullName>
    </submittedName>
</protein>
<keyword evidence="3" id="KW-1185">Reference proteome</keyword>
<keyword evidence="1" id="KW-1133">Transmembrane helix</keyword>
<reference evidence="2 3" key="1">
    <citation type="submission" date="2024-03" db="EMBL/GenBank/DDBJ databases">
        <title>Community enrichment and isolation of bacterial strains for fucoidan degradation.</title>
        <authorList>
            <person name="Sichert A."/>
        </authorList>
    </citation>
    <scope>NUCLEOTIDE SEQUENCE [LARGE SCALE GENOMIC DNA]</scope>
    <source>
        <strain evidence="2 3">AS76</strain>
    </source>
</reference>
<dbReference type="RefSeq" id="WP_342854503.1">
    <property type="nucleotide sequence ID" value="NZ_JBBMRA010000009.1"/>
</dbReference>
<keyword evidence="1" id="KW-0812">Transmembrane</keyword>
<feature type="transmembrane region" description="Helical" evidence="1">
    <location>
        <begin position="17"/>
        <end position="37"/>
    </location>
</feature>
<evidence type="ECO:0000313" key="3">
    <source>
        <dbReference type="Proteomes" id="UP001449225"/>
    </source>
</evidence>
<evidence type="ECO:0000256" key="1">
    <source>
        <dbReference type="SAM" id="Phobius"/>
    </source>
</evidence>